<protein>
    <recommendedName>
        <fullName evidence="3">DNA mismatch repair protein MutS core domain-containing protein</fullName>
    </recommendedName>
</protein>
<proteinExistence type="predicted"/>
<dbReference type="InterPro" id="IPR036187">
    <property type="entry name" value="DNA_mismatch_repair_MutS_sf"/>
</dbReference>
<evidence type="ECO:0000313" key="2">
    <source>
        <dbReference type="Proteomes" id="UP000580839"/>
    </source>
</evidence>
<dbReference type="GO" id="GO:0030983">
    <property type="term" value="F:mismatched DNA binding"/>
    <property type="evidence" value="ECO:0007669"/>
    <property type="project" value="InterPro"/>
</dbReference>
<dbReference type="Proteomes" id="UP000580839">
    <property type="component" value="Unassembled WGS sequence"/>
</dbReference>
<sequence length="280" mass="30984">MDDRTLKLLEFDRVLETLSRHAECDGARGRLRATSPIADRQARALETTRLRESIARESEPGPWCHVARGELALLLEGGERAALDGPALVQIAEWLEAGESTRERWEDTSQRARHTALATLADGIVPPPGLARRLNDSLDGDGRVRDSASPDLKRLRSELAVAERRLEARLARYANGFGAAAYVTRHGDRFVALVPAAGFSRRTAIVHDVSASGQSLFVEPLEMCEDNNRMLELRAAAFEEERRILRDLRAAVLAAREPLARLEAALVHFDALRAAARWST</sequence>
<dbReference type="AlphaFoldDB" id="A0A849SRG6"/>
<feature type="non-terminal residue" evidence="1">
    <location>
        <position position="280"/>
    </location>
</feature>
<dbReference type="GO" id="GO:0140664">
    <property type="term" value="F:ATP-dependent DNA damage sensor activity"/>
    <property type="evidence" value="ECO:0007669"/>
    <property type="project" value="InterPro"/>
</dbReference>
<reference evidence="1 2" key="1">
    <citation type="submission" date="2020-04" db="EMBL/GenBank/DDBJ databases">
        <title>Metagenomic profiling of ammonia- and methane-oxidizing microorganisms in a Dutch drinking water treatment plant.</title>
        <authorList>
            <person name="Poghosyan L."/>
            <person name="Leucker S."/>
        </authorList>
    </citation>
    <scope>NUCLEOTIDE SEQUENCE [LARGE SCALE GENOMIC DNA]</scope>
    <source>
        <strain evidence="1">S-RSF-IL-03</strain>
    </source>
</reference>
<gene>
    <name evidence="1" type="ORF">HOP12_10715</name>
</gene>
<dbReference type="GO" id="GO:0005524">
    <property type="term" value="F:ATP binding"/>
    <property type="evidence" value="ECO:0007669"/>
    <property type="project" value="InterPro"/>
</dbReference>
<dbReference type="GO" id="GO:0006298">
    <property type="term" value="P:mismatch repair"/>
    <property type="evidence" value="ECO:0007669"/>
    <property type="project" value="InterPro"/>
</dbReference>
<accession>A0A849SRG6</accession>
<dbReference type="InterPro" id="IPR045076">
    <property type="entry name" value="MutS"/>
</dbReference>
<evidence type="ECO:0008006" key="3">
    <source>
        <dbReference type="Google" id="ProtNLM"/>
    </source>
</evidence>
<dbReference type="SUPFAM" id="SSF48334">
    <property type="entry name" value="DNA repair protein MutS, domain III"/>
    <property type="match status" value="1"/>
</dbReference>
<organism evidence="1 2">
    <name type="scientific">Eiseniibacteriota bacterium</name>
    <dbReference type="NCBI Taxonomy" id="2212470"/>
    <lineage>
        <taxon>Bacteria</taxon>
        <taxon>Candidatus Eiseniibacteriota</taxon>
    </lineage>
</organism>
<name>A0A849SRG6_UNCEI</name>
<dbReference type="PANTHER" id="PTHR48466:SF2">
    <property type="entry name" value="OS10G0509000 PROTEIN"/>
    <property type="match status" value="1"/>
</dbReference>
<dbReference type="PANTHER" id="PTHR48466">
    <property type="entry name" value="OS10G0509000 PROTEIN-RELATED"/>
    <property type="match status" value="1"/>
</dbReference>
<evidence type="ECO:0000313" key="1">
    <source>
        <dbReference type="EMBL" id="NOT34625.1"/>
    </source>
</evidence>
<dbReference type="EMBL" id="JABFRW010000134">
    <property type="protein sequence ID" value="NOT34625.1"/>
    <property type="molecule type" value="Genomic_DNA"/>
</dbReference>
<comment type="caution">
    <text evidence="1">The sequence shown here is derived from an EMBL/GenBank/DDBJ whole genome shotgun (WGS) entry which is preliminary data.</text>
</comment>